<evidence type="ECO:0000313" key="2">
    <source>
        <dbReference type="Proteomes" id="UP000266302"/>
    </source>
</evidence>
<reference evidence="1 2" key="1">
    <citation type="submission" date="2018-09" db="EMBL/GenBank/DDBJ databases">
        <title>Draft genome of Simplicispira sp. NY-02.</title>
        <authorList>
            <person name="Im W.T."/>
        </authorList>
    </citation>
    <scope>NUCLEOTIDE SEQUENCE [LARGE SCALE GENOMIC DNA]</scope>
    <source>
        <strain evidence="1 2">NY-02</strain>
    </source>
</reference>
<gene>
    <name evidence="1" type="ORF">D3F03_01020</name>
</gene>
<evidence type="ECO:0000313" key="1">
    <source>
        <dbReference type="EMBL" id="RID99067.1"/>
    </source>
</evidence>
<proteinExistence type="predicted"/>
<dbReference type="AlphaFoldDB" id="A0A398CDV3"/>
<name>A0A398CDV3_9BURK</name>
<keyword evidence="2" id="KW-1185">Reference proteome</keyword>
<dbReference type="InterPro" id="IPR016181">
    <property type="entry name" value="Acyl_CoA_acyltransferase"/>
</dbReference>
<sequence length="408" mass="45732">MAEKGIITRVHTSPLALDAAEWNALLAHQAHATPFMRHEYLAAVHTSGAAVPATGWHPHYVTLEQEGHLIAACPLYLKEHSYGEYVFDWAWARAYQEHGLRYYPKALMAVPFTPVPGARLLARDEAARTALLRAVVAWCEEQSLSSLHLLFGSDADMAACKSVGLMQRTTVQFHWKNRAPGGGKFHDFDHFLGALTQDKRKKIRQEQRRVRDAGVRFRWALGSNISAADWDFFYRCYERTYLEHGNPPYLSRPFFERMAQDMPGAWLLFIAEREGKAIASSLIAVSAYPSSAGGQNDLDFSPPTAYGRYWGALERVDSLHFDACYYQPLAWCIAHGFAAFEGGAQGEHKMARALMPVATHSAHWLAHPAFADAVEHFLEREDAGVAAYLEELEGRTPFRTATQRAANP</sequence>
<dbReference type="OrthoDB" id="9776898at2"/>
<dbReference type="SUPFAM" id="SSF55729">
    <property type="entry name" value="Acyl-CoA N-acyltransferases (Nat)"/>
    <property type="match status" value="1"/>
</dbReference>
<dbReference type="PANTHER" id="PTHR47017:SF1">
    <property type="entry name" value="ACYL-COA"/>
    <property type="match status" value="1"/>
</dbReference>
<dbReference type="RefSeq" id="WP_119107518.1">
    <property type="nucleotide sequence ID" value="NZ_QXJC01000001.1"/>
</dbReference>
<keyword evidence="1" id="KW-0808">Transferase</keyword>
<dbReference type="Proteomes" id="UP000266302">
    <property type="component" value="Unassembled WGS sequence"/>
</dbReference>
<dbReference type="Gene3D" id="3.40.630.30">
    <property type="match status" value="1"/>
</dbReference>
<comment type="caution">
    <text evidence="1">The sequence shown here is derived from an EMBL/GenBank/DDBJ whole genome shotgun (WGS) entry which is preliminary data.</text>
</comment>
<dbReference type="PANTHER" id="PTHR47017">
    <property type="entry name" value="ACYL-COA"/>
    <property type="match status" value="1"/>
</dbReference>
<dbReference type="InterPro" id="IPR007434">
    <property type="entry name" value="FemAB-like"/>
</dbReference>
<organism evidence="1 2">
    <name type="scientific">Simplicispira hankyongi</name>
    <dbReference type="NCBI Taxonomy" id="2315688"/>
    <lineage>
        <taxon>Bacteria</taxon>
        <taxon>Pseudomonadati</taxon>
        <taxon>Pseudomonadota</taxon>
        <taxon>Betaproteobacteria</taxon>
        <taxon>Burkholderiales</taxon>
        <taxon>Comamonadaceae</taxon>
        <taxon>Simplicispira</taxon>
    </lineage>
</organism>
<dbReference type="EMBL" id="QXJC01000001">
    <property type="protein sequence ID" value="RID99067.1"/>
    <property type="molecule type" value="Genomic_DNA"/>
</dbReference>
<protein>
    <submittedName>
        <fullName evidence="1">N-acetyltransferase</fullName>
    </submittedName>
</protein>
<accession>A0A398CDV3</accession>
<dbReference type="GO" id="GO:0016740">
    <property type="term" value="F:transferase activity"/>
    <property type="evidence" value="ECO:0007669"/>
    <property type="project" value="UniProtKB-KW"/>
</dbReference>
<dbReference type="Pfam" id="PF04339">
    <property type="entry name" value="FemAB_like"/>
    <property type="match status" value="1"/>
</dbReference>